<keyword evidence="2" id="KW-1185">Reference proteome</keyword>
<comment type="caution">
    <text evidence="1">The sequence shown here is derived from an EMBL/GenBank/DDBJ whole genome shotgun (WGS) entry which is preliminary data.</text>
</comment>
<sequence length="77" mass="8489">MIIIKGKVEPEKQISHFHSSNCSAALHTVLLRGGFRVLEGVPKNVLCCPLGQGFEFVGHHPLGLEPTNFKFLICLYA</sequence>
<evidence type="ECO:0000313" key="1">
    <source>
        <dbReference type="EMBL" id="KAH0739254.1"/>
    </source>
</evidence>
<reference evidence="1 2" key="1">
    <citation type="journal article" date="2021" name="bioRxiv">
        <title>Chromosome-scale and haplotype-resolved genome assembly of a tetraploid potato cultivar.</title>
        <authorList>
            <person name="Sun H."/>
            <person name="Jiao W.-B."/>
            <person name="Krause K."/>
            <person name="Campoy J.A."/>
            <person name="Goel M."/>
            <person name="Folz-Donahue K."/>
            <person name="Kukat C."/>
            <person name="Huettel B."/>
            <person name="Schneeberger K."/>
        </authorList>
    </citation>
    <scope>NUCLEOTIDE SEQUENCE [LARGE SCALE GENOMIC DNA]</scope>
    <source>
        <strain evidence="1">SolTubOtavaFocal</strain>
        <tissue evidence="1">Leaves</tissue>
    </source>
</reference>
<name>A0ABQ7TX19_SOLTU</name>
<accession>A0ABQ7TX19</accession>
<dbReference type="Proteomes" id="UP000826656">
    <property type="component" value="Unassembled WGS sequence"/>
</dbReference>
<gene>
    <name evidence="1" type="ORF">KY290_037959</name>
</gene>
<evidence type="ECO:0000313" key="2">
    <source>
        <dbReference type="Proteomes" id="UP000826656"/>
    </source>
</evidence>
<proteinExistence type="predicted"/>
<dbReference type="EMBL" id="JAIVGD010000028">
    <property type="protein sequence ID" value="KAH0739254.1"/>
    <property type="molecule type" value="Genomic_DNA"/>
</dbReference>
<protein>
    <submittedName>
        <fullName evidence="1">Uncharacterized protein</fullName>
    </submittedName>
</protein>
<organism evidence="1 2">
    <name type="scientific">Solanum tuberosum</name>
    <name type="common">Potato</name>
    <dbReference type="NCBI Taxonomy" id="4113"/>
    <lineage>
        <taxon>Eukaryota</taxon>
        <taxon>Viridiplantae</taxon>
        <taxon>Streptophyta</taxon>
        <taxon>Embryophyta</taxon>
        <taxon>Tracheophyta</taxon>
        <taxon>Spermatophyta</taxon>
        <taxon>Magnoliopsida</taxon>
        <taxon>eudicotyledons</taxon>
        <taxon>Gunneridae</taxon>
        <taxon>Pentapetalae</taxon>
        <taxon>asterids</taxon>
        <taxon>lamiids</taxon>
        <taxon>Solanales</taxon>
        <taxon>Solanaceae</taxon>
        <taxon>Solanoideae</taxon>
        <taxon>Solaneae</taxon>
        <taxon>Solanum</taxon>
    </lineage>
</organism>